<evidence type="ECO:0000256" key="2">
    <source>
        <dbReference type="ARBA" id="ARBA00022771"/>
    </source>
</evidence>
<dbReference type="Gene3D" id="1.25.40.20">
    <property type="entry name" value="Ankyrin repeat-containing domain"/>
    <property type="match status" value="1"/>
</dbReference>
<feature type="compositionally biased region" description="Polar residues" evidence="4">
    <location>
        <begin position="279"/>
        <end position="294"/>
    </location>
</feature>
<dbReference type="Pfam" id="PF12796">
    <property type="entry name" value="Ank_2"/>
    <property type="match status" value="1"/>
</dbReference>
<protein>
    <submittedName>
        <fullName evidence="5">Uncharacterized protein</fullName>
    </submittedName>
</protein>
<evidence type="ECO:0000256" key="3">
    <source>
        <dbReference type="ARBA" id="ARBA00022833"/>
    </source>
</evidence>
<evidence type="ECO:0000313" key="5">
    <source>
        <dbReference type="EMBL" id="CAK9139983.1"/>
    </source>
</evidence>
<dbReference type="Proteomes" id="UP001642360">
    <property type="component" value="Unassembled WGS sequence"/>
</dbReference>
<dbReference type="PANTHER" id="PTHR14493:SF86">
    <property type="entry name" value="ZINC FINGER CCCH DOMAIN-CONTAINING PROTEIN 47"/>
    <property type="match status" value="1"/>
</dbReference>
<dbReference type="PANTHER" id="PTHR14493">
    <property type="entry name" value="UNKEMPT FAMILY MEMBER"/>
    <property type="match status" value="1"/>
</dbReference>
<feature type="compositionally biased region" description="Polar residues" evidence="4">
    <location>
        <begin position="251"/>
        <end position="264"/>
    </location>
</feature>
<evidence type="ECO:0000256" key="1">
    <source>
        <dbReference type="ARBA" id="ARBA00022723"/>
    </source>
</evidence>
<comment type="caution">
    <text evidence="5">The sequence shown here is derived from an EMBL/GenBank/DDBJ whole genome shotgun (WGS) entry which is preliminary data.</text>
</comment>
<organism evidence="5 6">
    <name type="scientific">Ilex paraguariensis</name>
    <name type="common">yerba mate</name>
    <dbReference type="NCBI Taxonomy" id="185542"/>
    <lineage>
        <taxon>Eukaryota</taxon>
        <taxon>Viridiplantae</taxon>
        <taxon>Streptophyta</taxon>
        <taxon>Embryophyta</taxon>
        <taxon>Tracheophyta</taxon>
        <taxon>Spermatophyta</taxon>
        <taxon>Magnoliopsida</taxon>
        <taxon>eudicotyledons</taxon>
        <taxon>Gunneridae</taxon>
        <taxon>Pentapetalae</taxon>
        <taxon>asterids</taxon>
        <taxon>campanulids</taxon>
        <taxon>Aquifoliales</taxon>
        <taxon>Aquifoliaceae</taxon>
        <taxon>Ilex</taxon>
    </lineage>
</organism>
<name>A0ABC8R4R9_9AQUA</name>
<evidence type="ECO:0000313" key="6">
    <source>
        <dbReference type="Proteomes" id="UP001642360"/>
    </source>
</evidence>
<dbReference type="InterPro" id="IPR036770">
    <property type="entry name" value="Ankyrin_rpt-contain_sf"/>
</dbReference>
<dbReference type="InterPro" id="IPR045234">
    <property type="entry name" value="Unkempt-like"/>
</dbReference>
<dbReference type="AlphaFoldDB" id="A0ABC8R4R9"/>
<dbReference type="SUPFAM" id="SSF48403">
    <property type="entry name" value="Ankyrin repeat"/>
    <property type="match status" value="1"/>
</dbReference>
<keyword evidence="2" id="KW-0863">Zinc-finger</keyword>
<dbReference type="InterPro" id="IPR002110">
    <property type="entry name" value="Ankyrin_rpt"/>
</dbReference>
<proteinExistence type="predicted"/>
<dbReference type="EMBL" id="CAUOFW020001003">
    <property type="protein sequence ID" value="CAK9139983.1"/>
    <property type="molecule type" value="Genomic_DNA"/>
</dbReference>
<keyword evidence="1" id="KW-0479">Metal-binding</keyword>
<feature type="region of interest" description="Disordered" evidence="4">
    <location>
        <begin position="251"/>
        <end position="294"/>
    </location>
</feature>
<reference evidence="5 6" key="1">
    <citation type="submission" date="2024-02" db="EMBL/GenBank/DDBJ databases">
        <authorList>
            <person name="Vignale AGUSTIN F."/>
            <person name="Sosa J E."/>
            <person name="Modenutti C."/>
        </authorList>
    </citation>
    <scope>NUCLEOTIDE SEQUENCE [LARGE SCALE GENOMIC DNA]</scope>
</reference>
<dbReference type="SMART" id="SM00248">
    <property type="entry name" value="ANK"/>
    <property type="match status" value="2"/>
</dbReference>
<gene>
    <name evidence="5" type="ORF">ILEXP_LOCUS7398</name>
</gene>
<keyword evidence="6" id="KW-1185">Reference proteome</keyword>
<keyword evidence="3" id="KW-0862">Zinc</keyword>
<sequence>MAHEISDDATSLLKTSSILDQELEFKYAVEVQGCDIDTIIHVNGRTIGAYEVKKLNRTPLMLAAMFGSIKVATYILVYHKVDINRSVDTDGLTVLDCAYCYEPSMEIINLLVSYGAEANFNWDPLNRVVIEDEDIRKRYDDASSTDGWVNQTNDFMINEYRTNACRKMYIHQSWPCECPDYHPNDHQTKRRDLRKHYYMAVSCLDFQMGYNNFPLGSECRKAHGNFEADHYNQANASRVHSNRANILANDTAQASGAHSSSTSVPPFDDGRNPCGVLNPSIQGGQNNQRSSKQH</sequence>
<evidence type="ECO:0000256" key="4">
    <source>
        <dbReference type="SAM" id="MobiDB-lite"/>
    </source>
</evidence>
<dbReference type="GO" id="GO:0008270">
    <property type="term" value="F:zinc ion binding"/>
    <property type="evidence" value="ECO:0007669"/>
    <property type="project" value="UniProtKB-KW"/>
</dbReference>
<accession>A0ABC8R4R9</accession>